<dbReference type="WBParaSite" id="HPLM_0002119901-mRNA-1">
    <property type="protein sequence ID" value="HPLM_0002119901-mRNA-1"/>
    <property type="gene ID" value="HPLM_0002119901"/>
</dbReference>
<dbReference type="InterPro" id="IPR036388">
    <property type="entry name" value="WH-like_DNA-bd_sf"/>
</dbReference>
<sequence>LKFGQIWSIHSETVKPSPDRSAIVRLHKAGRPPATIAKHLGIHRSVVYCPVQRYRDLGGLQDRRRSGRPRTARTPKVVAADRKQIASNATRSISTMARDMGISRNSMERVAHEDLKMFGVRPQGQGRPSAVQERTPRLHLGRRVAGVVNPLDYNLWSFLESKVCATPHPNLDFLKTALIREWEEIDDALLRPVNDAFPKRLRAVVRAKGGRIEK</sequence>
<evidence type="ECO:0000313" key="2">
    <source>
        <dbReference type="WBParaSite" id="HPLM_0002119901-mRNA-1"/>
    </source>
</evidence>
<dbReference type="PANTHER" id="PTHR46068:SF1">
    <property type="entry name" value="TRANSPOSASE IS30-LIKE HTH DOMAIN-CONTAINING PROTEIN"/>
    <property type="match status" value="1"/>
</dbReference>
<name>A0A0N4XA04_HAEPC</name>
<dbReference type="OMA" id="HRSVVYC"/>
<organism evidence="2">
    <name type="scientific">Haemonchus placei</name>
    <name type="common">Barber's pole worm</name>
    <dbReference type="NCBI Taxonomy" id="6290"/>
    <lineage>
        <taxon>Eukaryota</taxon>
        <taxon>Metazoa</taxon>
        <taxon>Ecdysozoa</taxon>
        <taxon>Nematoda</taxon>
        <taxon>Chromadorea</taxon>
        <taxon>Rhabditida</taxon>
        <taxon>Rhabditina</taxon>
        <taxon>Rhabditomorpha</taxon>
        <taxon>Strongyloidea</taxon>
        <taxon>Trichostrongylidae</taxon>
        <taxon>Haemonchus</taxon>
    </lineage>
</organism>
<dbReference type="Pfam" id="PF13551">
    <property type="entry name" value="HTH_29"/>
    <property type="match status" value="1"/>
</dbReference>
<proteinExistence type="predicted"/>
<accession>A0A0N4XA04</accession>
<dbReference type="Gene3D" id="1.10.10.10">
    <property type="entry name" value="Winged helix-like DNA-binding domain superfamily/Winged helix DNA-binding domain"/>
    <property type="match status" value="1"/>
</dbReference>
<dbReference type="SUPFAM" id="SSF46689">
    <property type="entry name" value="Homeodomain-like"/>
    <property type="match status" value="1"/>
</dbReference>
<dbReference type="InterPro" id="IPR036397">
    <property type="entry name" value="RNaseH_sf"/>
</dbReference>
<evidence type="ECO:0000256" key="1">
    <source>
        <dbReference type="ARBA" id="ARBA00004123"/>
    </source>
</evidence>
<dbReference type="InterPro" id="IPR009057">
    <property type="entry name" value="Homeodomain-like_sf"/>
</dbReference>
<dbReference type="GO" id="GO:0003676">
    <property type="term" value="F:nucleic acid binding"/>
    <property type="evidence" value="ECO:0007669"/>
    <property type="project" value="InterPro"/>
</dbReference>
<protein>
    <submittedName>
        <fullName evidence="2">HTH_7 domain-containing protein</fullName>
    </submittedName>
</protein>
<dbReference type="GO" id="GO:0005634">
    <property type="term" value="C:nucleus"/>
    <property type="evidence" value="ECO:0007669"/>
    <property type="project" value="UniProtKB-SubCell"/>
</dbReference>
<comment type="subcellular location">
    <subcellularLocation>
        <location evidence="1">Nucleus</location>
    </subcellularLocation>
</comment>
<dbReference type="PANTHER" id="PTHR46068">
    <property type="entry name" value="PROTEIN CBG27172"/>
    <property type="match status" value="1"/>
</dbReference>
<reference evidence="2" key="1">
    <citation type="submission" date="2017-02" db="UniProtKB">
        <authorList>
            <consortium name="WormBaseParasite"/>
        </authorList>
    </citation>
    <scope>IDENTIFICATION</scope>
</reference>
<dbReference type="AlphaFoldDB" id="A0A0N4XA04"/>
<dbReference type="Gene3D" id="3.30.420.10">
    <property type="entry name" value="Ribonuclease H-like superfamily/Ribonuclease H"/>
    <property type="match status" value="1"/>
</dbReference>